<dbReference type="Gene3D" id="3.30.565.10">
    <property type="entry name" value="Histidine kinase-like ATPase, C-terminal domain"/>
    <property type="match status" value="1"/>
</dbReference>
<dbReference type="InterPro" id="IPR036097">
    <property type="entry name" value="HisK_dim/P_sf"/>
</dbReference>
<proteinExistence type="predicted"/>
<dbReference type="STRING" id="1391627.SAMN05216464_1019"/>
<evidence type="ECO:0000256" key="8">
    <source>
        <dbReference type="SAM" id="SignalP"/>
    </source>
</evidence>
<feature type="transmembrane region" description="Helical" evidence="7">
    <location>
        <begin position="439"/>
        <end position="459"/>
    </location>
</feature>
<dbReference type="InterPro" id="IPR050736">
    <property type="entry name" value="Sensor_HK_Regulatory"/>
</dbReference>
<keyword evidence="7" id="KW-0812">Transmembrane</keyword>
<keyword evidence="7" id="KW-1133">Transmembrane helix</keyword>
<dbReference type="InterPro" id="IPR011990">
    <property type="entry name" value="TPR-like_helical_dom_sf"/>
</dbReference>
<dbReference type="GO" id="GO:0000155">
    <property type="term" value="F:phosphorelay sensor kinase activity"/>
    <property type="evidence" value="ECO:0007669"/>
    <property type="project" value="InterPro"/>
</dbReference>
<dbReference type="PANTHER" id="PTHR43711:SF26">
    <property type="entry name" value="SENSOR HISTIDINE KINASE RCSC"/>
    <property type="match status" value="1"/>
</dbReference>
<dbReference type="OrthoDB" id="1269247at2"/>
<dbReference type="EC" id="2.7.13.3" evidence="2"/>
<evidence type="ECO:0000313" key="10">
    <source>
        <dbReference type="EMBL" id="SDD19099.1"/>
    </source>
</evidence>
<comment type="catalytic activity">
    <reaction evidence="1">
        <text>ATP + protein L-histidine = ADP + protein N-phospho-L-histidine.</text>
        <dbReference type="EC" id="2.7.13.3"/>
    </reaction>
</comment>
<evidence type="ECO:0000259" key="9">
    <source>
        <dbReference type="PROSITE" id="PS50109"/>
    </source>
</evidence>
<dbReference type="EMBL" id="FNAI01000001">
    <property type="protein sequence ID" value="SDD19099.1"/>
    <property type="molecule type" value="Genomic_DNA"/>
</dbReference>
<feature type="chain" id="PRO_5011585652" description="histidine kinase" evidence="8">
    <location>
        <begin position="21"/>
        <end position="703"/>
    </location>
</feature>
<dbReference type="CDD" id="cd00082">
    <property type="entry name" value="HisKA"/>
    <property type="match status" value="1"/>
</dbReference>
<dbReference type="Pfam" id="PF02518">
    <property type="entry name" value="HATPase_c"/>
    <property type="match status" value="1"/>
</dbReference>
<evidence type="ECO:0000256" key="2">
    <source>
        <dbReference type="ARBA" id="ARBA00012438"/>
    </source>
</evidence>
<keyword evidence="4 10" id="KW-0418">Kinase</keyword>
<feature type="domain" description="Histidine kinase" evidence="9">
    <location>
        <begin position="496"/>
        <end position="703"/>
    </location>
</feature>
<keyword evidence="6" id="KW-0175">Coiled coil</keyword>
<dbReference type="Proteomes" id="UP000199072">
    <property type="component" value="Unassembled WGS sequence"/>
</dbReference>
<reference evidence="10 11" key="1">
    <citation type="submission" date="2016-10" db="EMBL/GenBank/DDBJ databases">
        <authorList>
            <person name="de Groot N.N."/>
        </authorList>
    </citation>
    <scope>NUCLEOTIDE SEQUENCE [LARGE SCALE GENOMIC DNA]</scope>
    <source>
        <strain evidence="10 11">47C3B</strain>
    </source>
</reference>
<keyword evidence="7" id="KW-0472">Membrane</keyword>
<keyword evidence="8" id="KW-0732">Signal</keyword>
<dbReference type="PANTHER" id="PTHR43711">
    <property type="entry name" value="TWO-COMPONENT HISTIDINE KINASE"/>
    <property type="match status" value="1"/>
</dbReference>
<sequence>MNLKNLISLCLMLIAGLCYGQQNDRYKVLNQKKKVCEAIIANFTGKSESFDELIKTGNDALKLTQPADHEYKLFFNQSIGVGYYYKQNFPEAKNHFETAYDEAVKAELIERSLKPLGNLVSIYHYMGMQQKADEAAQKLKQIAESTDTLKNKSDVYYNLGLYNQQQKFYYSIALSDFLKSVELHKKLADTTKSLKLKLDYAAKLMMVAEIYLYLKQPNKALQYLDDARPNLNHSIIFDVTAYGKFVRSYAMLNDQHNALKYYNLLHKTVDGTPGNWSQLISTSIEMANLALKAKDYKLAKSYIDKADKQAKIDNKEIMTSAVNMAYGDYYRAINDYATAGKYYKMGEHGAQVYNAEQYAEVLKSLTAVEIRTGNTALATQYFNKYIIVSDSLNQQKISLNLAETEAMFQNEVKQQKIGLLNKENDDKNIQLKQERTMRWLLVGGAAMLLIALFSIYLNFRNKQKANLLLDKKNQELDIINEQLTGANQTKAKLFGIISHDLRSPVSQLFTFLKLQQQPQLITDEQKAGHHQQLIQSSTDLLETMEDLLLWSKSQMENFALDIERIDINGLFNEASLMVKSQATTKQLEIKPGDVNLQALMSDQNLLIIILRNLLQNAINSAYANTAIYLNAGTDAKGKSFISVVNQADVIPAEKIDELLNTVHIKSKSSGYGLLIVKELLQKLNATLHISSDVGGTAMLVIFN</sequence>
<dbReference type="SUPFAM" id="SSF55874">
    <property type="entry name" value="ATPase domain of HSP90 chaperone/DNA topoisomerase II/histidine kinase"/>
    <property type="match status" value="1"/>
</dbReference>
<dbReference type="RefSeq" id="WP_091142128.1">
    <property type="nucleotide sequence ID" value="NZ_FNAI01000001.1"/>
</dbReference>
<dbReference type="InterPro" id="IPR003594">
    <property type="entry name" value="HATPase_dom"/>
</dbReference>
<feature type="coiled-coil region" evidence="6">
    <location>
        <begin position="462"/>
        <end position="489"/>
    </location>
</feature>
<gene>
    <name evidence="10" type="ORF">SAMN05216464_1019</name>
</gene>
<evidence type="ECO:0000256" key="6">
    <source>
        <dbReference type="SAM" id="Coils"/>
    </source>
</evidence>
<evidence type="ECO:0000256" key="5">
    <source>
        <dbReference type="ARBA" id="ARBA00023012"/>
    </source>
</evidence>
<dbReference type="SUPFAM" id="SSF48452">
    <property type="entry name" value="TPR-like"/>
    <property type="match status" value="1"/>
</dbReference>
<evidence type="ECO:0000256" key="3">
    <source>
        <dbReference type="ARBA" id="ARBA00022679"/>
    </source>
</evidence>
<feature type="signal peptide" evidence="8">
    <location>
        <begin position="1"/>
        <end position="20"/>
    </location>
</feature>
<dbReference type="InterPro" id="IPR005467">
    <property type="entry name" value="His_kinase_dom"/>
</dbReference>
<dbReference type="AlphaFoldDB" id="A0A1G6SQI5"/>
<keyword evidence="3" id="KW-0808">Transferase</keyword>
<organism evidence="10 11">
    <name type="scientific">Mucilaginibacter pineti</name>
    <dbReference type="NCBI Taxonomy" id="1391627"/>
    <lineage>
        <taxon>Bacteria</taxon>
        <taxon>Pseudomonadati</taxon>
        <taxon>Bacteroidota</taxon>
        <taxon>Sphingobacteriia</taxon>
        <taxon>Sphingobacteriales</taxon>
        <taxon>Sphingobacteriaceae</taxon>
        <taxon>Mucilaginibacter</taxon>
    </lineage>
</organism>
<evidence type="ECO:0000313" key="11">
    <source>
        <dbReference type="Proteomes" id="UP000199072"/>
    </source>
</evidence>
<dbReference type="Gene3D" id="1.10.287.130">
    <property type="match status" value="1"/>
</dbReference>
<dbReference type="InterPro" id="IPR036890">
    <property type="entry name" value="HATPase_C_sf"/>
</dbReference>
<keyword evidence="5" id="KW-0902">Two-component regulatory system</keyword>
<protein>
    <recommendedName>
        <fullName evidence="2">histidine kinase</fullName>
        <ecNumber evidence="2">2.7.13.3</ecNumber>
    </recommendedName>
</protein>
<name>A0A1G6SQI5_9SPHI</name>
<evidence type="ECO:0000256" key="1">
    <source>
        <dbReference type="ARBA" id="ARBA00000085"/>
    </source>
</evidence>
<evidence type="ECO:0000256" key="4">
    <source>
        <dbReference type="ARBA" id="ARBA00022777"/>
    </source>
</evidence>
<dbReference type="SUPFAM" id="SSF47384">
    <property type="entry name" value="Homodimeric domain of signal transducing histidine kinase"/>
    <property type="match status" value="1"/>
</dbReference>
<dbReference type="PROSITE" id="PS50109">
    <property type="entry name" value="HIS_KIN"/>
    <property type="match status" value="1"/>
</dbReference>
<evidence type="ECO:0000256" key="7">
    <source>
        <dbReference type="SAM" id="Phobius"/>
    </source>
</evidence>
<dbReference type="InterPro" id="IPR003661">
    <property type="entry name" value="HisK_dim/P_dom"/>
</dbReference>
<keyword evidence="11" id="KW-1185">Reference proteome</keyword>
<dbReference type="Gene3D" id="1.25.40.10">
    <property type="entry name" value="Tetratricopeptide repeat domain"/>
    <property type="match status" value="2"/>
</dbReference>
<accession>A0A1G6SQI5</accession>